<reference evidence="1 2" key="1">
    <citation type="submission" date="2019-02" db="EMBL/GenBank/DDBJ databases">
        <title>Genomic Encyclopedia of Type Strains, Phase IV (KMG-IV): sequencing the most valuable type-strain genomes for metagenomic binning, comparative biology and taxonomic classification.</title>
        <authorList>
            <person name="Goeker M."/>
        </authorList>
    </citation>
    <scope>NUCLEOTIDE SEQUENCE [LARGE SCALE GENOMIC DNA]</scope>
    <source>
        <strain evidence="1 2">DSM 18116</strain>
    </source>
</reference>
<comment type="caution">
    <text evidence="1">The sequence shown here is derived from an EMBL/GenBank/DDBJ whole genome shotgun (WGS) entry which is preliminary data.</text>
</comment>
<accession>A0A4Q7MUR9</accession>
<dbReference type="Proteomes" id="UP000293874">
    <property type="component" value="Unassembled WGS sequence"/>
</dbReference>
<protein>
    <submittedName>
        <fullName evidence="1">Uncharacterized protein</fullName>
    </submittedName>
</protein>
<dbReference type="EMBL" id="SGXA01000002">
    <property type="protein sequence ID" value="RZS71724.1"/>
    <property type="molecule type" value="Genomic_DNA"/>
</dbReference>
<evidence type="ECO:0000313" key="1">
    <source>
        <dbReference type="EMBL" id="RZS71724.1"/>
    </source>
</evidence>
<organism evidence="1 2">
    <name type="scientific">Pseudobacter ginsenosidimutans</name>
    <dbReference type="NCBI Taxonomy" id="661488"/>
    <lineage>
        <taxon>Bacteria</taxon>
        <taxon>Pseudomonadati</taxon>
        <taxon>Bacteroidota</taxon>
        <taxon>Chitinophagia</taxon>
        <taxon>Chitinophagales</taxon>
        <taxon>Chitinophagaceae</taxon>
        <taxon>Pseudobacter</taxon>
    </lineage>
</organism>
<sequence length="288" mass="32091">MSITGSNATTIPGKSPQSHPGIFPGAFNRDFLLFCPSTHSPIPGKALQVRIWEIIIFILWHIRKIWASTRIILYLLNENLNAMINQNLVRCIAAALSFLLFISCKTKQVVTDNSFSQDLPGLKSALASHEAVSPKAGPQFTGREVQLELAVPCFTRYEKMMNAHGFVAKPNGTVTIKVPQEPITTAVSYDGEKMLEWMNRMMKAFPGTDPADIGFLMMPGHLDEDFLKAVQEDPADWKYKLNRTSIFIVPVKKSEGLQVNQMIRKFRSGSMIAALQGRTVWELGGVQP</sequence>
<gene>
    <name evidence="1" type="ORF">EV199_3632</name>
</gene>
<dbReference type="AlphaFoldDB" id="A0A4Q7MUR9"/>
<name>A0A4Q7MUR9_9BACT</name>
<proteinExistence type="predicted"/>
<evidence type="ECO:0000313" key="2">
    <source>
        <dbReference type="Proteomes" id="UP000293874"/>
    </source>
</evidence>
<keyword evidence="2" id="KW-1185">Reference proteome</keyword>